<organism evidence="1 2">
    <name type="scientific">Acetoanaerobium noterae</name>
    <dbReference type="NCBI Taxonomy" id="745369"/>
    <lineage>
        <taxon>Bacteria</taxon>
        <taxon>Bacillati</taxon>
        <taxon>Bacillota</taxon>
        <taxon>Clostridia</taxon>
        <taxon>Peptostreptococcales</taxon>
        <taxon>Filifactoraceae</taxon>
        <taxon>Acetoanaerobium</taxon>
    </lineage>
</organism>
<dbReference type="PIRSF" id="PIRSF016897">
    <property type="entry name" value="GlpP"/>
    <property type="match status" value="1"/>
</dbReference>
<proteinExistence type="predicted"/>
<dbReference type="GO" id="GO:0006071">
    <property type="term" value="P:glycerol metabolic process"/>
    <property type="evidence" value="ECO:0007669"/>
    <property type="project" value="InterPro"/>
</dbReference>
<dbReference type="Proteomes" id="UP000243406">
    <property type="component" value="Unassembled WGS sequence"/>
</dbReference>
<accession>A0A1T5A4P4</accession>
<keyword evidence="2" id="KW-1185">Reference proteome</keyword>
<dbReference type="Gene3D" id="3.20.20.70">
    <property type="entry name" value="Aldolase class I"/>
    <property type="match status" value="1"/>
</dbReference>
<protein>
    <submittedName>
        <fullName evidence="1">Glycerol uptake operon antiterminator</fullName>
    </submittedName>
</protein>
<evidence type="ECO:0000313" key="1">
    <source>
        <dbReference type="EMBL" id="SKB29593.1"/>
    </source>
</evidence>
<name>A0A1T5A4P4_9FIRM</name>
<dbReference type="EMBL" id="FUYN01000001">
    <property type="protein sequence ID" value="SKB29593.1"/>
    <property type="molecule type" value="Genomic_DNA"/>
</dbReference>
<dbReference type="SUPFAM" id="SSF110391">
    <property type="entry name" value="GlpP-like"/>
    <property type="match status" value="1"/>
</dbReference>
<evidence type="ECO:0000313" key="2">
    <source>
        <dbReference type="Proteomes" id="UP000243406"/>
    </source>
</evidence>
<dbReference type="PANTHER" id="PTHR35787">
    <property type="entry name" value="GLYCEROL UPTAKE OPERON ANTITERMINATOR REGULATORY PROTEIN"/>
    <property type="match status" value="1"/>
</dbReference>
<dbReference type="GO" id="GO:0006355">
    <property type="term" value="P:regulation of DNA-templated transcription"/>
    <property type="evidence" value="ECO:0007669"/>
    <property type="project" value="InterPro"/>
</dbReference>
<dbReference type="RefSeq" id="WP_079588681.1">
    <property type="nucleotide sequence ID" value="NZ_CP154629.1"/>
</dbReference>
<reference evidence="2" key="1">
    <citation type="submission" date="2017-02" db="EMBL/GenBank/DDBJ databases">
        <authorList>
            <person name="Varghese N."/>
            <person name="Submissions S."/>
        </authorList>
    </citation>
    <scope>NUCLEOTIDE SEQUENCE [LARGE SCALE GENOMIC DNA]</scope>
    <source>
        <strain evidence="2">ATCC 35199</strain>
    </source>
</reference>
<dbReference type="OrthoDB" id="9799580at2"/>
<dbReference type="InterPro" id="IPR006699">
    <property type="entry name" value="GlpP"/>
</dbReference>
<gene>
    <name evidence="1" type="ORF">SAMN02745120_0732</name>
</gene>
<dbReference type="PANTHER" id="PTHR35787:SF1">
    <property type="entry name" value="GLYCEROL UPTAKE OPERON ANTITERMINATOR REGULATORY PROTEIN"/>
    <property type="match status" value="1"/>
</dbReference>
<dbReference type="Pfam" id="PF04309">
    <property type="entry name" value="G3P_antiterm"/>
    <property type="match status" value="1"/>
</dbReference>
<sequence length="192" mass="21503">MVSKRQLTNILENTPVIPAIKNEQGLKKVIETDNKIVFILNADILGIRNIIETLKKHDKIPFIHVDMITGFASNPIVIDYLVSQYKNECGIISTKSSMIKKAMESDVRVIQRLFVLDSLSIETNIQQIKKMRPDAVEIMPGIIPRVIKRIKSEIPEIPIIAGGLIESKEDIMDVLKSGGIAVSTSKESLWDI</sequence>
<dbReference type="AlphaFoldDB" id="A0A1T5A4P4"/>
<dbReference type="InterPro" id="IPR013785">
    <property type="entry name" value="Aldolase_TIM"/>
</dbReference>